<dbReference type="SUPFAM" id="SSF57850">
    <property type="entry name" value="RING/U-box"/>
    <property type="match status" value="1"/>
</dbReference>
<evidence type="ECO:0000256" key="2">
    <source>
        <dbReference type="ARBA" id="ARBA00012483"/>
    </source>
</evidence>
<comment type="catalytic activity">
    <reaction evidence="1">
        <text>S-ubiquitinyl-[E2 ubiquitin-conjugating enzyme]-L-cysteine + [acceptor protein]-L-lysine = [E2 ubiquitin-conjugating enzyme]-L-cysteine + N(6)-ubiquitinyl-[acceptor protein]-L-lysine.</text>
        <dbReference type="EC" id="2.3.2.27"/>
    </reaction>
</comment>
<evidence type="ECO:0000256" key="3">
    <source>
        <dbReference type="ARBA" id="ARBA00022723"/>
    </source>
</evidence>
<dbReference type="EC" id="2.3.2.27" evidence="2"/>
<dbReference type="InterPro" id="IPR001841">
    <property type="entry name" value="Znf_RING"/>
</dbReference>
<evidence type="ECO:0000256" key="4">
    <source>
        <dbReference type="ARBA" id="ARBA00022771"/>
    </source>
</evidence>
<keyword evidence="3" id="KW-0479">Metal-binding</keyword>
<dbReference type="InterPro" id="IPR013083">
    <property type="entry name" value="Znf_RING/FYVE/PHD"/>
</dbReference>
<evidence type="ECO:0000313" key="8">
    <source>
        <dbReference type="EMBL" id="PRQ54043.1"/>
    </source>
</evidence>
<dbReference type="OrthoDB" id="8062037at2759"/>
<feature type="domain" description="RING-type" evidence="7">
    <location>
        <begin position="162"/>
        <end position="203"/>
    </location>
</feature>
<dbReference type="PROSITE" id="PS50089">
    <property type="entry name" value="ZF_RING_2"/>
    <property type="match status" value="1"/>
</dbReference>
<keyword evidence="4 6" id="KW-0863">Zinc-finger</keyword>
<dbReference type="Pfam" id="PF13639">
    <property type="entry name" value="zf-RING_2"/>
    <property type="match status" value="1"/>
</dbReference>
<evidence type="ECO:0000256" key="6">
    <source>
        <dbReference type="PROSITE-ProRule" id="PRU00175"/>
    </source>
</evidence>
<comment type="caution">
    <text evidence="8">The sequence shown here is derived from an EMBL/GenBank/DDBJ whole genome shotgun (WGS) entry which is preliminary data.</text>
</comment>
<accession>A0A2P6S5S3</accession>
<gene>
    <name evidence="8" type="ORF">RchiOBHm_Chr2g0173201</name>
</gene>
<reference evidence="8 9" key="1">
    <citation type="journal article" date="2018" name="Nat. Genet.">
        <title>The Rosa genome provides new insights in the design of modern roses.</title>
        <authorList>
            <person name="Bendahmane M."/>
        </authorList>
    </citation>
    <scope>NUCLEOTIDE SEQUENCE [LARGE SCALE GENOMIC DNA]</scope>
    <source>
        <strain evidence="9">cv. Old Blush</strain>
    </source>
</reference>
<keyword evidence="9" id="KW-1185">Reference proteome</keyword>
<dbReference type="Proteomes" id="UP000238479">
    <property type="component" value="Chromosome 2"/>
</dbReference>
<dbReference type="PANTHER" id="PTHR15710:SF229">
    <property type="entry name" value="E3 UBIQUITIN-PROTEIN LIGASE RNF181-LIKE"/>
    <property type="match status" value="1"/>
</dbReference>
<evidence type="ECO:0000256" key="5">
    <source>
        <dbReference type="ARBA" id="ARBA00022833"/>
    </source>
</evidence>
<dbReference type="GO" id="GO:0061630">
    <property type="term" value="F:ubiquitin protein ligase activity"/>
    <property type="evidence" value="ECO:0007669"/>
    <property type="project" value="UniProtKB-EC"/>
</dbReference>
<dbReference type="Gramene" id="PRQ54043">
    <property type="protein sequence ID" value="PRQ54043"/>
    <property type="gene ID" value="RchiOBHm_Chr2g0173201"/>
</dbReference>
<organism evidence="8 9">
    <name type="scientific">Rosa chinensis</name>
    <name type="common">China rose</name>
    <dbReference type="NCBI Taxonomy" id="74649"/>
    <lineage>
        <taxon>Eukaryota</taxon>
        <taxon>Viridiplantae</taxon>
        <taxon>Streptophyta</taxon>
        <taxon>Embryophyta</taxon>
        <taxon>Tracheophyta</taxon>
        <taxon>Spermatophyta</taxon>
        <taxon>Magnoliopsida</taxon>
        <taxon>eudicotyledons</taxon>
        <taxon>Gunneridae</taxon>
        <taxon>Pentapetalae</taxon>
        <taxon>rosids</taxon>
        <taxon>fabids</taxon>
        <taxon>Rosales</taxon>
        <taxon>Rosaceae</taxon>
        <taxon>Rosoideae</taxon>
        <taxon>Rosoideae incertae sedis</taxon>
        <taxon>Rosa</taxon>
    </lineage>
</organism>
<dbReference type="EMBL" id="PDCK01000040">
    <property type="protein sequence ID" value="PRQ54043.1"/>
    <property type="molecule type" value="Genomic_DNA"/>
</dbReference>
<dbReference type="AlphaFoldDB" id="A0A2P6S5S3"/>
<sequence>MPVSTEGCVFNSEVFHSSVLVRTCRNRLRVSFYVFMKRQGSGGGAPVVTPIGSRDVYVGFCHIKQSSSYRSSCAQRIAQNLSSLGVPEDKQPSVLEKIFELVDVSVSPDQAILVSMWFYNHVPVDVQLSPPIARFVPATRSSIVGLLQVRVDSGLIIQTPSCVICDEDFADQLMITRMPCAHHYHTHCIVRWLEINHMCPLCRFPMPTVEAAEP</sequence>
<dbReference type="GO" id="GO:0008270">
    <property type="term" value="F:zinc ion binding"/>
    <property type="evidence" value="ECO:0007669"/>
    <property type="project" value="UniProtKB-KW"/>
</dbReference>
<evidence type="ECO:0000259" key="7">
    <source>
        <dbReference type="PROSITE" id="PS50089"/>
    </source>
</evidence>
<dbReference type="GO" id="GO:0005737">
    <property type="term" value="C:cytoplasm"/>
    <property type="evidence" value="ECO:0007669"/>
    <property type="project" value="TreeGrafter"/>
</dbReference>
<dbReference type="Gene3D" id="3.30.40.10">
    <property type="entry name" value="Zinc/RING finger domain, C3HC4 (zinc finger)"/>
    <property type="match status" value="1"/>
</dbReference>
<proteinExistence type="predicted"/>
<dbReference type="GO" id="GO:0016567">
    <property type="term" value="P:protein ubiquitination"/>
    <property type="evidence" value="ECO:0007669"/>
    <property type="project" value="TreeGrafter"/>
</dbReference>
<dbReference type="PANTHER" id="PTHR15710">
    <property type="entry name" value="E3 UBIQUITIN-PROTEIN LIGASE PRAJA"/>
    <property type="match status" value="1"/>
</dbReference>
<dbReference type="STRING" id="74649.A0A2P6S5S3"/>
<evidence type="ECO:0000256" key="1">
    <source>
        <dbReference type="ARBA" id="ARBA00000900"/>
    </source>
</evidence>
<keyword evidence="5" id="KW-0862">Zinc</keyword>
<dbReference type="SMART" id="SM00184">
    <property type="entry name" value="RING"/>
    <property type="match status" value="1"/>
</dbReference>
<name>A0A2P6S5S3_ROSCH</name>
<protein>
    <recommendedName>
        <fullName evidence="2">RING-type E3 ubiquitin transferase</fullName>
        <ecNumber evidence="2">2.3.2.27</ecNumber>
    </recommendedName>
</protein>
<evidence type="ECO:0000313" key="9">
    <source>
        <dbReference type="Proteomes" id="UP000238479"/>
    </source>
</evidence>